<feature type="domain" description="HTH tetR-type" evidence="2">
    <location>
        <begin position="72"/>
        <end position="115"/>
    </location>
</feature>
<name>A0ABV2RCJ0_9CAUL</name>
<comment type="caution">
    <text evidence="3">The sequence shown here is derived from an EMBL/GenBank/DDBJ whole genome shotgun (WGS) entry which is preliminary data.</text>
</comment>
<dbReference type="InterPro" id="IPR009057">
    <property type="entry name" value="Homeodomain-like_sf"/>
</dbReference>
<keyword evidence="4" id="KW-1185">Reference proteome</keyword>
<evidence type="ECO:0000256" key="1">
    <source>
        <dbReference type="ARBA" id="ARBA00023125"/>
    </source>
</evidence>
<dbReference type="SUPFAM" id="SSF46689">
    <property type="entry name" value="Homeodomain-like"/>
    <property type="match status" value="1"/>
</dbReference>
<keyword evidence="1" id="KW-0238">DNA-binding</keyword>
<organism evidence="3 4">
    <name type="scientific">Brevundimonas faecalis</name>
    <dbReference type="NCBI Taxonomy" id="947378"/>
    <lineage>
        <taxon>Bacteria</taxon>
        <taxon>Pseudomonadati</taxon>
        <taxon>Pseudomonadota</taxon>
        <taxon>Alphaproteobacteria</taxon>
        <taxon>Caulobacterales</taxon>
        <taxon>Caulobacteraceae</taxon>
        <taxon>Brevundimonas</taxon>
    </lineage>
</organism>
<evidence type="ECO:0000313" key="3">
    <source>
        <dbReference type="EMBL" id="MET4683715.1"/>
    </source>
</evidence>
<dbReference type="EMBL" id="JBEPTF010000002">
    <property type="protein sequence ID" value="MET4683715.1"/>
    <property type="molecule type" value="Genomic_DNA"/>
</dbReference>
<dbReference type="Pfam" id="PF00440">
    <property type="entry name" value="TetR_N"/>
    <property type="match status" value="1"/>
</dbReference>
<protein>
    <submittedName>
        <fullName evidence="3">AcrR family transcriptional regulator</fullName>
    </submittedName>
</protein>
<evidence type="ECO:0000259" key="2">
    <source>
        <dbReference type="Pfam" id="PF00440"/>
    </source>
</evidence>
<gene>
    <name evidence="3" type="ORF">ABIE19_001645</name>
</gene>
<reference evidence="3 4" key="1">
    <citation type="submission" date="2024-06" db="EMBL/GenBank/DDBJ databases">
        <title>Sorghum-associated microbial communities from plants grown in Nebraska, USA.</title>
        <authorList>
            <person name="Schachtman D."/>
        </authorList>
    </citation>
    <scope>NUCLEOTIDE SEQUENCE [LARGE SCALE GENOMIC DNA]</scope>
    <source>
        <strain evidence="3 4">2814</strain>
    </source>
</reference>
<sequence>MMDAAAKRPADDLQPRPDWEETLEQFAREKNKFYSQELGSSLPDQVPVMAAEPEKAPNQRQAAKARTRAKVLAAARHHFKNDGYAGATIRAMAATMEMSTGAIFANFPGGKDELYVTVHGHKPLTPEDGLTLVWLLRRAEAILAGFEGDPMQDGLDELLADIAMTLPDLPPEEEADV</sequence>
<dbReference type="Gene3D" id="1.10.357.10">
    <property type="entry name" value="Tetracycline Repressor, domain 2"/>
    <property type="match status" value="1"/>
</dbReference>
<proteinExistence type="predicted"/>
<accession>A0ABV2RCJ0</accession>
<evidence type="ECO:0000313" key="4">
    <source>
        <dbReference type="Proteomes" id="UP001549313"/>
    </source>
</evidence>
<dbReference type="RefSeq" id="WP_354088670.1">
    <property type="nucleotide sequence ID" value="NZ_JBEPTF010000002.1"/>
</dbReference>
<dbReference type="Proteomes" id="UP001549313">
    <property type="component" value="Unassembled WGS sequence"/>
</dbReference>
<dbReference type="InterPro" id="IPR001647">
    <property type="entry name" value="HTH_TetR"/>
</dbReference>